<dbReference type="PRINTS" id="PR01036">
    <property type="entry name" value="TCRTETB"/>
</dbReference>
<comment type="caution">
    <text evidence="7">The sequence shown here is derived from an EMBL/GenBank/DDBJ whole genome shotgun (WGS) entry which is preliminary data.</text>
</comment>
<evidence type="ECO:0000313" key="8">
    <source>
        <dbReference type="Proteomes" id="UP000327011"/>
    </source>
</evidence>
<feature type="transmembrane region" description="Helical" evidence="5">
    <location>
        <begin position="90"/>
        <end position="108"/>
    </location>
</feature>
<feature type="transmembrane region" description="Helical" evidence="5">
    <location>
        <begin position="176"/>
        <end position="195"/>
    </location>
</feature>
<keyword evidence="8" id="KW-1185">Reference proteome</keyword>
<accession>A0A5J5K7V8</accession>
<keyword evidence="3 5" id="KW-1133">Transmembrane helix</keyword>
<dbReference type="SUPFAM" id="SSF103473">
    <property type="entry name" value="MFS general substrate transporter"/>
    <property type="match status" value="1"/>
</dbReference>
<dbReference type="Proteomes" id="UP000327011">
    <property type="component" value="Unassembled WGS sequence"/>
</dbReference>
<feature type="transmembrane region" description="Helical" evidence="5">
    <location>
        <begin position="360"/>
        <end position="385"/>
    </location>
</feature>
<dbReference type="PANTHER" id="PTHR23501">
    <property type="entry name" value="MAJOR FACILITATOR SUPERFAMILY"/>
    <property type="match status" value="1"/>
</dbReference>
<keyword evidence="2 5" id="KW-0812">Transmembrane</keyword>
<feature type="transmembrane region" description="Helical" evidence="5">
    <location>
        <begin position="216"/>
        <end position="233"/>
    </location>
</feature>
<dbReference type="PROSITE" id="PS50850">
    <property type="entry name" value="MFS"/>
    <property type="match status" value="1"/>
</dbReference>
<dbReference type="EMBL" id="VYTZ01000002">
    <property type="protein sequence ID" value="KAA9380536.1"/>
    <property type="molecule type" value="Genomic_DNA"/>
</dbReference>
<evidence type="ECO:0000256" key="1">
    <source>
        <dbReference type="ARBA" id="ARBA00004651"/>
    </source>
</evidence>
<dbReference type="InterPro" id="IPR020846">
    <property type="entry name" value="MFS_dom"/>
</dbReference>
<feature type="transmembrane region" description="Helical" evidence="5">
    <location>
        <begin position="397"/>
        <end position="421"/>
    </location>
</feature>
<evidence type="ECO:0000256" key="2">
    <source>
        <dbReference type="ARBA" id="ARBA00022692"/>
    </source>
</evidence>
<proteinExistence type="predicted"/>
<protein>
    <submittedName>
        <fullName evidence="7">MFS transporter</fullName>
    </submittedName>
</protein>
<dbReference type="GO" id="GO:0022857">
    <property type="term" value="F:transmembrane transporter activity"/>
    <property type="evidence" value="ECO:0007669"/>
    <property type="project" value="InterPro"/>
</dbReference>
<feature type="transmembrane region" description="Helical" evidence="5">
    <location>
        <begin position="306"/>
        <end position="323"/>
    </location>
</feature>
<feature type="transmembrane region" description="Helical" evidence="5">
    <location>
        <begin position="335"/>
        <end position="354"/>
    </location>
</feature>
<evidence type="ECO:0000259" key="6">
    <source>
        <dbReference type="PROSITE" id="PS50850"/>
    </source>
</evidence>
<dbReference type="AlphaFoldDB" id="A0A5J5K7V8"/>
<gene>
    <name evidence="7" type="ORF">F5972_05190</name>
</gene>
<dbReference type="PANTHER" id="PTHR23501:SF154">
    <property type="entry name" value="MULTIDRUG-EFFLUX TRANSPORTER RV1634-RELATED"/>
    <property type="match status" value="1"/>
</dbReference>
<feature type="transmembrane region" description="Helical" evidence="5">
    <location>
        <begin position="239"/>
        <end position="259"/>
    </location>
</feature>
<dbReference type="InterPro" id="IPR011701">
    <property type="entry name" value="MFS"/>
</dbReference>
<feature type="transmembrane region" description="Helical" evidence="5">
    <location>
        <begin position="114"/>
        <end position="136"/>
    </location>
</feature>
<evidence type="ECO:0000256" key="4">
    <source>
        <dbReference type="ARBA" id="ARBA00023136"/>
    </source>
</evidence>
<name>A0A5J5K7V8_9ACTN</name>
<feature type="domain" description="Major facilitator superfamily (MFS) profile" evidence="6">
    <location>
        <begin position="25"/>
        <end position="451"/>
    </location>
</feature>
<reference evidence="7 8" key="1">
    <citation type="submission" date="2019-09" db="EMBL/GenBank/DDBJ databases">
        <title>Screening of Novel Bioactive Compounds from Soil-Associated.</title>
        <authorList>
            <person name="Gong X."/>
        </authorList>
    </citation>
    <scope>NUCLEOTIDE SEQUENCE [LARGE SCALE GENOMIC DNA]</scope>
    <source>
        <strain evidence="7 8">Gxj-6</strain>
    </source>
</reference>
<dbReference type="GO" id="GO:0005886">
    <property type="term" value="C:plasma membrane"/>
    <property type="evidence" value="ECO:0007669"/>
    <property type="project" value="UniProtKB-SubCell"/>
</dbReference>
<evidence type="ECO:0000313" key="7">
    <source>
        <dbReference type="EMBL" id="KAA9380536.1"/>
    </source>
</evidence>
<evidence type="ECO:0000256" key="3">
    <source>
        <dbReference type="ARBA" id="ARBA00022989"/>
    </source>
</evidence>
<dbReference type="Gene3D" id="1.20.1250.20">
    <property type="entry name" value="MFS general substrate transporter like domains"/>
    <property type="match status" value="1"/>
</dbReference>
<organism evidence="7 8">
    <name type="scientific">Microbispora cellulosiformans</name>
    <dbReference type="NCBI Taxonomy" id="2614688"/>
    <lineage>
        <taxon>Bacteria</taxon>
        <taxon>Bacillati</taxon>
        <taxon>Actinomycetota</taxon>
        <taxon>Actinomycetes</taxon>
        <taxon>Streptosporangiales</taxon>
        <taxon>Streptosporangiaceae</taxon>
        <taxon>Microbispora</taxon>
    </lineage>
</organism>
<dbReference type="InterPro" id="IPR036259">
    <property type="entry name" value="MFS_trans_sf"/>
</dbReference>
<keyword evidence="4 5" id="KW-0472">Membrane</keyword>
<feature type="transmembrane region" description="Helical" evidence="5">
    <location>
        <begin position="271"/>
        <end position="294"/>
    </location>
</feature>
<feature type="transmembrane region" description="Helical" evidence="5">
    <location>
        <begin position="427"/>
        <end position="446"/>
    </location>
</feature>
<comment type="subcellular location">
    <subcellularLocation>
        <location evidence="1">Cell membrane</location>
        <topology evidence="1">Multi-pass membrane protein</topology>
    </subcellularLocation>
</comment>
<evidence type="ECO:0000256" key="5">
    <source>
        <dbReference type="SAM" id="Phobius"/>
    </source>
</evidence>
<feature type="transmembrane region" description="Helical" evidence="5">
    <location>
        <begin position="148"/>
        <end position="170"/>
    </location>
</feature>
<feature type="transmembrane region" description="Helical" evidence="5">
    <location>
        <begin position="57"/>
        <end position="78"/>
    </location>
</feature>
<feature type="transmembrane region" description="Helical" evidence="5">
    <location>
        <begin position="29"/>
        <end position="51"/>
    </location>
</feature>
<dbReference type="Pfam" id="PF07690">
    <property type="entry name" value="MFS_1"/>
    <property type="match status" value="1"/>
</dbReference>
<sequence length="461" mass="47537">MICKVRIMTSVMSAPPVFSQRYRSLSVGIVALVMLVAFEYLAVATAMPLIGRELNGYRLYGLAFSGGMAANVIATVVGGRWSDARGPFPALWTGVGGFVAGLAVSGFAPSMEVFLAGRFLQGLGGGLFNVALYVLVAQAYPSAMHPRVFSALAAAWVLPSVVGPAITGFVAESWSWRWIFLGVAVLSAPAALVMWRGLPEPAGQPREAMGRAFLPRFAWGVCAAVGAALLQYGSGAAGAGVLLAGAGLVVLALALPRLLPRGTLRAARGLPTVIALRGLAAGSFFAAEVFVPLMLVRERHLNTAEAGLALTGGALAWSLGSWIQGRRPHARALTIRLGATLIAAGICVTTLVVVPATPVVVAFAGWLVAGLGIGMVFPTLSVLVLELSAPGEAGRNSASLSIGESVFAVVAVAVTGALFAAYGGRSWVYVTCLGLLVVMAVTAAVVGGRFEHRREPGTMEV</sequence>